<proteinExistence type="predicted"/>
<dbReference type="RefSeq" id="WP_090633322.1">
    <property type="nucleotide sequence ID" value="NZ_FOCP01000018.1"/>
</dbReference>
<dbReference type="EMBL" id="FOCP01000018">
    <property type="protein sequence ID" value="SEN43366.1"/>
    <property type="molecule type" value="Genomic_DNA"/>
</dbReference>
<dbReference type="Proteomes" id="UP000199459">
    <property type="component" value="Unassembled WGS sequence"/>
</dbReference>
<organism evidence="1 2">
    <name type="scientific">Nitrosomonas marina</name>
    <dbReference type="NCBI Taxonomy" id="917"/>
    <lineage>
        <taxon>Bacteria</taxon>
        <taxon>Pseudomonadati</taxon>
        <taxon>Pseudomonadota</taxon>
        <taxon>Betaproteobacteria</taxon>
        <taxon>Nitrosomonadales</taxon>
        <taxon>Nitrosomonadaceae</taxon>
        <taxon>Nitrosomonas</taxon>
    </lineage>
</organism>
<name>A0A1H8GH68_9PROT</name>
<accession>A0A1H8GH68</accession>
<dbReference type="OrthoDB" id="8778436at2"/>
<evidence type="ECO:0000313" key="2">
    <source>
        <dbReference type="Proteomes" id="UP000199459"/>
    </source>
</evidence>
<sequence length="115" mass="13094">MNLRADINSALSPLAEVYPVRLPDSPVFPAVVYRIDTEPETGWTPPDVYSQHDVEMFIYSSSLSQLMTIRDQIKTLMSTLSDGNGAESEGDADYEDDARVYAYYMDFRIRTRELT</sequence>
<protein>
    <recommendedName>
        <fullName evidence="3">DUF3168 domain-containing protein</fullName>
    </recommendedName>
</protein>
<gene>
    <name evidence="1" type="ORF">SAMN05216325_11823</name>
</gene>
<dbReference type="AlphaFoldDB" id="A0A1H8GH68"/>
<evidence type="ECO:0000313" key="1">
    <source>
        <dbReference type="EMBL" id="SEN43366.1"/>
    </source>
</evidence>
<reference evidence="1 2" key="1">
    <citation type="submission" date="2016-10" db="EMBL/GenBank/DDBJ databases">
        <authorList>
            <person name="de Groot N.N."/>
        </authorList>
    </citation>
    <scope>NUCLEOTIDE SEQUENCE [LARGE SCALE GENOMIC DNA]</scope>
    <source>
        <strain evidence="1 2">Nm22</strain>
    </source>
</reference>
<evidence type="ECO:0008006" key="3">
    <source>
        <dbReference type="Google" id="ProtNLM"/>
    </source>
</evidence>